<dbReference type="Pfam" id="PF03167">
    <property type="entry name" value="UDG"/>
    <property type="match status" value="1"/>
</dbReference>
<dbReference type="SUPFAM" id="SSF52141">
    <property type="entry name" value="Uracil-DNA glycosylase-like"/>
    <property type="match status" value="1"/>
</dbReference>
<dbReference type="InterPro" id="IPR036895">
    <property type="entry name" value="Uracil-DNA_glycosylase-like_sf"/>
</dbReference>
<dbReference type="Proteomes" id="UP000036932">
    <property type="component" value="Unassembled WGS sequence"/>
</dbReference>
<keyword evidence="3" id="KW-1185">Reference proteome</keyword>
<evidence type="ECO:0000313" key="2">
    <source>
        <dbReference type="EMBL" id="KOR90290.1"/>
    </source>
</evidence>
<reference evidence="3" key="1">
    <citation type="submission" date="2015-08" db="EMBL/GenBank/DDBJ databases">
        <title>Genome sequencing project for genomic taxonomy and phylogenomics of Bacillus-like bacteria.</title>
        <authorList>
            <person name="Liu B."/>
            <person name="Wang J."/>
            <person name="Zhu Y."/>
            <person name="Liu G."/>
            <person name="Chen Q."/>
            <person name="Chen Z."/>
            <person name="Lan J."/>
            <person name="Che J."/>
            <person name="Ge C."/>
            <person name="Shi H."/>
            <person name="Pan Z."/>
            <person name="Liu X."/>
        </authorList>
    </citation>
    <scope>NUCLEOTIDE SEQUENCE [LARGE SCALE GENOMIC DNA]</scope>
    <source>
        <strain evidence="3">FJAT-22460</strain>
    </source>
</reference>
<dbReference type="SMART" id="SM00986">
    <property type="entry name" value="UDG"/>
    <property type="match status" value="1"/>
</dbReference>
<dbReference type="RefSeq" id="WP_054403234.1">
    <property type="nucleotide sequence ID" value="NZ_LIUT01000001.1"/>
</dbReference>
<dbReference type="SMART" id="SM00987">
    <property type="entry name" value="UreE_C"/>
    <property type="match status" value="1"/>
</dbReference>
<sequence>MNFNEVKEKILLCQDCKDKFGFTPVPIIHGNQYSKIMQISQAPSNNVHITKRPFNDPSGAKLKYKWYQISDEVFYNEDNFYITALSHCFPGKNTKGGDNPPPLASAKKWLKQELDLVQNKLYIIIGAKAAKFLYPDRDFVELVFSSNSINDKPAIVLPHPSPLNIKWFKDHPNFEEKRLPEVRELISNVLK</sequence>
<evidence type="ECO:0000313" key="3">
    <source>
        <dbReference type="Proteomes" id="UP000036932"/>
    </source>
</evidence>
<dbReference type="PANTHER" id="PTHR42160">
    <property type="entry name" value="URACIL-DNA GLYCOSYLASE SUPERFAMILY PROTEIN"/>
    <property type="match status" value="1"/>
</dbReference>
<dbReference type="PANTHER" id="PTHR42160:SF1">
    <property type="entry name" value="URACIL-DNA GLYCOSYLASE SUPERFAMILY PROTEIN"/>
    <property type="match status" value="1"/>
</dbReference>
<dbReference type="PATRIC" id="fig|1705565.3.peg.5033"/>
<protein>
    <submittedName>
        <fullName evidence="2">Uracil-DNA glycosylase</fullName>
    </submittedName>
</protein>
<comment type="caution">
    <text evidence="2">The sequence shown here is derived from an EMBL/GenBank/DDBJ whole genome shotgun (WGS) entry which is preliminary data.</text>
</comment>
<dbReference type="EMBL" id="LIUT01000001">
    <property type="protein sequence ID" value="KOR90290.1"/>
    <property type="molecule type" value="Genomic_DNA"/>
</dbReference>
<dbReference type="AlphaFoldDB" id="A0A0M1P7H9"/>
<proteinExistence type="predicted"/>
<gene>
    <name evidence="2" type="ORF">AM231_14910</name>
</gene>
<dbReference type="Gene3D" id="3.40.470.10">
    <property type="entry name" value="Uracil-DNA glycosylase-like domain"/>
    <property type="match status" value="1"/>
</dbReference>
<dbReference type="OrthoDB" id="9789139at2"/>
<evidence type="ECO:0000259" key="1">
    <source>
        <dbReference type="SMART" id="SM00986"/>
    </source>
</evidence>
<dbReference type="CDD" id="cd10033">
    <property type="entry name" value="UDG_like"/>
    <property type="match status" value="1"/>
</dbReference>
<dbReference type="InterPro" id="IPR047124">
    <property type="entry name" value="HI_0220.2"/>
</dbReference>
<dbReference type="InterPro" id="IPR005122">
    <property type="entry name" value="Uracil-DNA_glycosylase-like"/>
</dbReference>
<name>A0A0M1P7H9_9BACL</name>
<organism evidence="2 3">
    <name type="scientific">Paenibacillus solani</name>
    <dbReference type="NCBI Taxonomy" id="1705565"/>
    <lineage>
        <taxon>Bacteria</taxon>
        <taxon>Bacillati</taxon>
        <taxon>Bacillota</taxon>
        <taxon>Bacilli</taxon>
        <taxon>Bacillales</taxon>
        <taxon>Paenibacillaceae</taxon>
        <taxon>Paenibacillus</taxon>
    </lineage>
</organism>
<accession>A0A0M1P7H9</accession>
<feature type="domain" description="Uracil-DNA glycosylase-like" evidence="1">
    <location>
        <begin position="27"/>
        <end position="183"/>
    </location>
</feature>